<gene>
    <name evidence="2" type="ORF">PBT88_09100</name>
</gene>
<feature type="domain" description="CinA C-terminal" evidence="1">
    <location>
        <begin position="14"/>
        <end position="166"/>
    </location>
</feature>
<dbReference type="NCBIfam" id="TIGR00199">
    <property type="entry name" value="PncC_domain"/>
    <property type="match status" value="1"/>
</dbReference>
<evidence type="ECO:0000259" key="1">
    <source>
        <dbReference type="Pfam" id="PF02464"/>
    </source>
</evidence>
<name>A0ABY7NWG3_9SPHN</name>
<protein>
    <submittedName>
        <fullName evidence="2">CinA family protein</fullName>
    </submittedName>
</protein>
<evidence type="ECO:0000313" key="3">
    <source>
        <dbReference type="Proteomes" id="UP001210865"/>
    </source>
</evidence>
<proteinExistence type="predicted"/>
<accession>A0ABY7NWG3</accession>
<dbReference type="Gene3D" id="3.90.950.20">
    <property type="entry name" value="CinA-like"/>
    <property type="match status" value="1"/>
</dbReference>
<keyword evidence="3" id="KW-1185">Reference proteome</keyword>
<dbReference type="Proteomes" id="UP001210865">
    <property type="component" value="Chromosome"/>
</dbReference>
<organism evidence="2 3">
    <name type="scientific">Sphingomonas abietis</name>
    <dbReference type="NCBI Taxonomy" id="3012344"/>
    <lineage>
        <taxon>Bacteria</taxon>
        <taxon>Pseudomonadati</taxon>
        <taxon>Pseudomonadota</taxon>
        <taxon>Alphaproteobacteria</taxon>
        <taxon>Sphingomonadales</taxon>
        <taxon>Sphingomonadaceae</taxon>
        <taxon>Sphingomonas</taxon>
    </lineage>
</organism>
<reference evidence="2 3" key="1">
    <citation type="submission" date="2022-12" db="EMBL/GenBank/DDBJ databases">
        <title>Sphingomonas abieness sp. nov., an endophytic bacterium isolated from Abies koreana.</title>
        <authorList>
            <person name="Jiang L."/>
            <person name="Lee J."/>
        </authorList>
    </citation>
    <scope>NUCLEOTIDE SEQUENCE [LARGE SCALE GENOMIC DNA]</scope>
    <source>
        <strain evidence="3">PAMB 00755</strain>
    </source>
</reference>
<dbReference type="Pfam" id="PF02464">
    <property type="entry name" value="CinA"/>
    <property type="match status" value="1"/>
</dbReference>
<dbReference type="InterPro" id="IPR036653">
    <property type="entry name" value="CinA-like_C"/>
</dbReference>
<sequence>MTDSNLPQELLDAARRVIEENRAAGLRIAVAESCTGGLVSAALTEVAGCSEVFEAGFVTYANEAKMGMLGVASDVLETFGAVSVATAWAMAQGAIQKTSADIGVAITGIAGPGGGSEKKPVGTVVFARASRSGDPDDVVADRRNFGDLGRAAIRLQAALCALELLLPSPPPGVGEALTPSA</sequence>
<evidence type="ECO:0000313" key="2">
    <source>
        <dbReference type="EMBL" id="WBO24239.1"/>
    </source>
</evidence>
<dbReference type="RefSeq" id="WP_270078868.1">
    <property type="nucleotide sequence ID" value="NZ_CP115174.1"/>
</dbReference>
<dbReference type="InterPro" id="IPR008136">
    <property type="entry name" value="CinA_C"/>
</dbReference>
<dbReference type="SUPFAM" id="SSF142433">
    <property type="entry name" value="CinA-like"/>
    <property type="match status" value="1"/>
</dbReference>
<dbReference type="EMBL" id="CP115174">
    <property type="protein sequence ID" value="WBO24239.1"/>
    <property type="molecule type" value="Genomic_DNA"/>
</dbReference>